<evidence type="ECO:0000256" key="1">
    <source>
        <dbReference type="ARBA" id="ARBA00008416"/>
    </source>
</evidence>
<evidence type="ECO:0000259" key="4">
    <source>
        <dbReference type="Pfam" id="PF05726"/>
    </source>
</evidence>
<evidence type="ECO:0000313" key="6">
    <source>
        <dbReference type="Proteomes" id="UP000240880"/>
    </source>
</evidence>
<dbReference type="Proteomes" id="UP000240880">
    <property type="component" value="Unassembled WGS sequence"/>
</dbReference>
<proteinExistence type="inferred from homology"/>
<dbReference type="AlphaFoldDB" id="A0A2R6A709"/>
<evidence type="ECO:0008006" key="7">
    <source>
        <dbReference type="Google" id="ProtNLM"/>
    </source>
</evidence>
<accession>A0A2R6A709</accession>
<organism evidence="5 6">
    <name type="scientific">Candidatus Marsarchaeota G1 archaeon OSP_D</name>
    <dbReference type="NCBI Taxonomy" id="1978155"/>
    <lineage>
        <taxon>Archaea</taxon>
        <taxon>Candidatus Marsarchaeota</taxon>
        <taxon>Candidatus Marsarchaeota group 1</taxon>
    </lineage>
</organism>
<dbReference type="SUPFAM" id="SSF51182">
    <property type="entry name" value="RmlC-like cupins"/>
    <property type="match status" value="1"/>
</dbReference>
<gene>
    <name evidence="5" type="ORF">B9Q01_08810</name>
</gene>
<dbReference type="CDD" id="cd02247">
    <property type="entry name" value="cupin_pirin_C"/>
    <property type="match status" value="1"/>
</dbReference>
<evidence type="ECO:0000256" key="2">
    <source>
        <dbReference type="RuleBase" id="RU003457"/>
    </source>
</evidence>
<dbReference type="EMBL" id="NEXC01000095">
    <property type="protein sequence ID" value="PSN82170.1"/>
    <property type="molecule type" value="Genomic_DNA"/>
</dbReference>
<name>A0A2R6A709_9ARCH</name>
<feature type="domain" description="Pirin N-terminal" evidence="3">
    <location>
        <begin position="24"/>
        <end position="139"/>
    </location>
</feature>
<reference evidence="5 6" key="1">
    <citation type="submission" date="2017-04" db="EMBL/GenBank/DDBJ databases">
        <title>Novel microbial lineages endemic to geothermal iron-oxide mats fill important gaps in the evolutionary history of Archaea.</title>
        <authorList>
            <person name="Jay Z.J."/>
            <person name="Beam J.P."/>
            <person name="Dlakic M."/>
            <person name="Rusch D.B."/>
            <person name="Kozubal M.A."/>
            <person name="Inskeep W.P."/>
        </authorList>
    </citation>
    <scope>NUCLEOTIDE SEQUENCE [LARGE SCALE GENOMIC DNA]</scope>
    <source>
        <strain evidence="5">OSP_D</strain>
    </source>
</reference>
<comment type="caution">
    <text evidence="5">The sequence shown here is derived from an EMBL/GenBank/DDBJ whole genome shotgun (WGS) entry which is preliminary data.</text>
</comment>
<dbReference type="PANTHER" id="PTHR13903:SF8">
    <property type="entry name" value="PIRIN"/>
    <property type="match status" value="1"/>
</dbReference>
<dbReference type="PIRSF" id="PIRSF006232">
    <property type="entry name" value="Pirin"/>
    <property type="match status" value="1"/>
</dbReference>
<comment type="similarity">
    <text evidence="1 2">Belongs to the pirin family.</text>
</comment>
<dbReference type="PANTHER" id="PTHR13903">
    <property type="entry name" value="PIRIN-RELATED"/>
    <property type="match status" value="1"/>
</dbReference>
<dbReference type="InterPro" id="IPR011051">
    <property type="entry name" value="RmlC_Cupin_sf"/>
</dbReference>
<dbReference type="InterPro" id="IPR008778">
    <property type="entry name" value="Pirin_C_dom"/>
</dbReference>
<dbReference type="InterPro" id="IPR003829">
    <property type="entry name" value="Pirin_N_dom"/>
</dbReference>
<dbReference type="Pfam" id="PF05726">
    <property type="entry name" value="Pirin_C"/>
    <property type="match status" value="1"/>
</dbReference>
<sequence length="309" mass="34063">MTLERTRKVGLVLKAYETLEGAGVRLKRVFGGTSTAKFTDPFLLLDHFGSNKVEDYIAGFPWHPHRGIETVTYLLEGKVEHQDSEGNKGVIYPNDLQWMTAGSGIFHQEMPRPLDQKNEYDLLQTVGLPTSVVGFQLWINLPAKSKMSTPTYRGIKGKNVPVEPLEHGGKVKVVAGEFKGVQGVLEAGASVDPSYFDVVLPPEGEFTTKVKNGYTVIAYVVSGSGTFDDHASATIGAGNAVVYSQEGNSVWIRASEKGLRLLLFSGRPIREPIAWYGPIVMNTKEEIIQALEDLRRGTFVKQKHPVFVE</sequence>
<dbReference type="InterPro" id="IPR014710">
    <property type="entry name" value="RmlC-like_jellyroll"/>
</dbReference>
<dbReference type="CDD" id="cd02909">
    <property type="entry name" value="cupin_pirin_N"/>
    <property type="match status" value="1"/>
</dbReference>
<dbReference type="Pfam" id="PF02678">
    <property type="entry name" value="Pirin"/>
    <property type="match status" value="1"/>
</dbReference>
<evidence type="ECO:0000259" key="3">
    <source>
        <dbReference type="Pfam" id="PF02678"/>
    </source>
</evidence>
<evidence type="ECO:0000313" key="5">
    <source>
        <dbReference type="EMBL" id="PSN82170.1"/>
    </source>
</evidence>
<feature type="domain" description="Pirin C-terminal" evidence="4">
    <location>
        <begin position="195"/>
        <end position="299"/>
    </location>
</feature>
<dbReference type="Gene3D" id="2.60.120.10">
    <property type="entry name" value="Jelly Rolls"/>
    <property type="match status" value="2"/>
</dbReference>
<protein>
    <recommendedName>
        <fullName evidence="7">Pirin</fullName>
    </recommendedName>
</protein>
<dbReference type="InterPro" id="IPR012093">
    <property type="entry name" value="Pirin"/>
</dbReference>